<evidence type="ECO:0000259" key="2">
    <source>
        <dbReference type="Pfam" id="PF20151"/>
    </source>
</evidence>
<organism evidence="3 4">
    <name type="scientific">Lentinula detonsa</name>
    <dbReference type="NCBI Taxonomy" id="2804962"/>
    <lineage>
        <taxon>Eukaryota</taxon>
        <taxon>Fungi</taxon>
        <taxon>Dikarya</taxon>
        <taxon>Basidiomycota</taxon>
        <taxon>Agaricomycotina</taxon>
        <taxon>Agaricomycetes</taxon>
        <taxon>Agaricomycetidae</taxon>
        <taxon>Agaricales</taxon>
        <taxon>Marasmiineae</taxon>
        <taxon>Omphalotaceae</taxon>
        <taxon>Lentinula</taxon>
    </lineage>
</organism>
<dbReference type="InterPro" id="IPR045340">
    <property type="entry name" value="DUF6533"/>
</dbReference>
<accession>A0AA38PWT8</accession>
<keyword evidence="1" id="KW-0812">Transmembrane</keyword>
<dbReference type="Pfam" id="PF20151">
    <property type="entry name" value="DUF6533"/>
    <property type="match status" value="1"/>
</dbReference>
<feature type="transmembrane region" description="Helical" evidence="1">
    <location>
        <begin position="51"/>
        <end position="75"/>
    </location>
</feature>
<proteinExistence type="predicted"/>
<keyword evidence="1" id="KW-0472">Membrane</keyword>
<feature type="transmembrane region" description="Helical" evidence="1">
    <location>
        <begin position="159"/>
        <end position="183"/>
    </location>
</feature>
<dbReference type="AlphaFoldDB" id="A0AA38PWT8"/>
<feature type="transmembrane region" description="Helical" evidence="1">
    <location>
        <begin position="87"/>
        <end position="105"/>
    </location>
</feature>
<sequence>MSFSTINSVFFQDVTQYTNLAGSTLLFYDYLLTLDDEIEFIWKKSWSIGKILFIISRYYSLIATVVISNMALFQSLTESVSIQYSHWQAWSGLISCMIVEVILQMRLYALYFLDKKILTLMVVSFIISSGSTASVLVMMYKSGPSTLHNPQVSFCSPDLAIYCYAVWIPRLAFETFLCILALIRGYQFANKETCNPESMLPSGKHLMKVLIRDFLQLGLNLLLELGPFWEFEKLQKIVVLRYHYR</sequence>
<reference evidence="3" key="1">
    <citation type="submission" date="2022-08" db="EMBL/GenBank/DDBJ databases">
        <authorList>
            <consortium name="DOE Joint Genome Institute"/>
            <person name="Min B."/>
            <person name="Riley R."/>
            <person name="Sierra-Patev S."/>
            <person name="Naranjo-Ortiz M."/>
            <person name="Looney B."/>
            <person name="Konkel Z."/>
            <person name="Slot J.C."/>
            <person name="Sakamoto Y."/>
            <person name="Steenwyk J.L."/>
            <person name="Rokas A."/>
            <person name="Carro J."/>
            <person name="Camarero S."/>
            <person name="Ferreira P."/>
            <person name="Molpeceres G."/>
            <person name="Ruiz-Duenas F.J."/>
            <person name="Serrano A."/>
            <person name="Henrissat B."/>
            <person name="Drula E."/>
            <person name="Hughes K.W."/>
            <person name="Mata J.L."/>
            <person name="Ishikawa N.K."/>
            <person name="Vargas-Isla R."/>
            <person name="Ushijima S."/>
            <person name="Smith C.A."/>
            <person name="Ahrendt S."/>
            <person name="Andreopoulos W."/>
            <person name="He G."/>
            <person name="Labutti K."/>
            <person name="Lipzen A."/>
            <person name="Ng V."/>
            <person name="Sandor L."/>
            <person name="Barry K."/>
            <person name="Martinez A.T."/>
            <person name="Xiao Y."/>
            <person name="Gibbons J.G."/>
            <person name="Terashima K."/>
            <person name="Hibbett D.S."/>
            <person name="Grigoriev I.V."/>
        </authorList>
    </citation>
    <scope>NUCLEOTIDE SEQUENCE</scope>
    <source>
        <strain evidence="3">TFB7829</strain>
    </source>
</reference>
<comment type="caution">
    <text evidence="3">The sequence shown here is derived from an EMBL/GenBank/DDBJ whole genome shotgun (WGS) entry which is preliminary data.</text>
</comment>
<evidence type="ECO:0000256" key="1">
    <source>
        <dbReference type="SAM" id="Phobius"/>
    </source>
</evidence>
<evidence type="ECO:0000313" key="3">
    <source>
        <dbReference type="EMBL" id="KAJ3982718.1"/>
    </source>
</evidence>
<keyword evidence="1" id="KW-1133">Transmembrane helix</keyword>
<evidence type="ECO:0000313" key="4">
    <source>
        <dbReference type="Proteomes" id="UP001163850"/>
    </source>
</evidence>
<feature type="domain" description="DUF6533" evidence="2">
    <location>
        <begin position="17"/>
        <end position="62"/>
    </location>
</feature>
<gene>
    <name evidence="3" type="ORF">F5890DRAFT_323171</name>
</gene>
<feature type="transmembrane region" description="Helical" evidence="1">
    <location>
        <begin position="117"/>
        <end position="139"/>
    </location>
</feature>
<name>A0AA38PWT8_9AGAR</name>
<dbReference type="EMBL" id="MU802050">
    <property type="protein sequence ID" value="KAJ3982718.1"/>
    <property type="molecule type" value="Genomic_DNA"/>
</dbReference>
<dbReference type="Proteomes" id="UP001163850">
    <property type="component" value="Unassembled WGS sequence"/>
</dbReference>
<protein>
    <recommendedName>
        <fullName evidence="2">DUF6533 domain-containing protein</fullName>
    </recommendedName>
</protein>